<evidence type="ECO:0000256" key="3">
    <source>
        <dbReference type="ARBA" id="ARBA00041148"/>
    </source>
</evidence>
<name>A0A3A4R5B3_9BACT</name>
<dbReference type="Proteomes" id="UP000266426">
    <property type="component" value="Unassembled WGS sequence"/>
</dbReference>
<accession>A0A3A4R5B3</accession>
<sequence>MDTVNIHITVRNSRITDQVKEYITDKLEKIEKFSHKNIDVNVILDIQKYRSIAEVNVKTNLTTIHCTEEDTDMMVVCDRVVDRINRQMRKSKERVQHHRGEANLHEVEQMLNSIGSEKVVADTPIYAHNIEHENLECQEKSIDEAVSYLKSHRTSLLLFINSESKKYNILYQVADGEFELFEQKDHQAQGKGSMYFIKHLLYVTNGTADAKQIEIKGFEEFMVDFLTPDQAADFVKEKEYLFHFFLNRNNGKICMLQSRKNGSFGLFNLTAE</sequence>
<dbReference type="InterPro" id="IPR038416">
    <property type="entry name" value="Ribosom_S30AE_C_sf"/>
</dbReference>
<proteinExistence type="predicted"/>
<dbReference type="Gene3D" id="3.30.505.50">
    <property type="entry name" value="Sigma 54 modulation/S30EA ribosomal protein, C-terminal domain"/>
    <property type="match status" value="1"/>
</dbReference>
<dbReference type="GO" id="GO:0045900">
    <property type="term" value="P:negative regulation of translational elongation"/>
    <property type="evidence" value="ECO:0007669"/>
    <property type="project" value="TreeGrafter"/>
</dbReference>
<dbReference type="Pfam" id="PF02482">
    <property type="entry name" value="Ribosomal_S30AE"/>
    <property type="match status" value="1"/>
</dbReference>
<dbReference type="InterPro" id="IPR050574">
    <property type="entry name" value="HPF/YfiA_ribosome-assoc"/>
</dbReference>
<dbReference type="PANTHER" id="PTHR33231:SF1">
    <property type="entry name" value="30S RIBOSOMAL PROTEIN"/>
    <property type="match status" value="1"/>
</dbReference>
<keyword evidence="1" id="KW-0810">Translation regulation</keyword>
<dbReference type="EMBL" id="QZJZ01000072">
    <property type="protein sequence ID" value="RJP58017.1"/>
    <property type="molecule type" value="Genomic_DNA"/>
</dbReference>
<protein>
    <recommendedName>
        <fullName evidence="3">Ribosome hibernation promoting factor</fullName>
    </recommendedName>
</protein>
<gene>
    <name evidence="4" type="primary">raiA</name>
    <name evidence="4" type="ORF">C4541_09055</name>
</gene>
<dbReference type="PANTHER" id="PTHR33231">
    <property type="entry name" value="30S RIBOSOMAL PROTEIN"/>
    <property type="match status" value="1"/>
</dbReference>
<evidence type="ECO:0000313" key="5">
    <source>
        <dbReference type="Proteomes" id="UP000266426"/>
    </source>
</evidence>
<evidence type="ECO:0000256" key="2">
    <source>
        <dbReference type="ARBA" id="ARBA00038695"/>
    </source>
</evidence>
<dbReference type="Gene3D" id="3.30.160.100">
    <property type="entry name" value="Ribosome hibernation promotion factor-like"/>
    <property type="match status" value="1"/>
</dbReference>
<evidence type="ECO:0000313" key="4">
    <source>
        <dbReference type="EMBL" id="RJP58017.1"/>
    </source>
</evidence>
<dbReference type="GO" id="GO:0043024">
    <property type="term" value="F:ribosomal small subunit binding"/>
    <property type="evidence" value="ECO:0007669"/>
    <property type="project" value="TreeGrafter"/>
</dbReference>
<organism evidence="4 5">
    <name type="scientific">Candidatus Auribacter fodinae</name>
    <dbReference type="NCBI Taxonomy" id="2093366"/>
    <lineage>
        <taxon>Bacteria</taxon>
        <taxon>Pseudomonadati</taxon>
        <taxon>Candidatus Auribacterota</taxon>
        <taxon>Candidatus Auribacteria</taxon>
        <taxon>Candidatus Auribacterales</taxon>
        <taxon>Candidatus Auribacteraceae</taxon>
        <taxon>Candidatus Auribacter</taxon>
    </lineage>
</organism>
<dbReference type="NCBIfam" id="TIGR00741">
    <property type="entry name" value="yfiA"/>
    <property type="match status" value="1"/>
</dbReference>
<comment type="subunit">
    <text evidence="2">Associates exclusively with 100S ribosomes, which are dimers of 70S ribosomes.</text>
</comment>
<dbReference type="InterPro" id="IPR036567">
    <property type="entry name" value="RHF-like"/>
</dbReference>
<dbReference type="GO" id="GO:0022627">
    <property type="term" value="C:cytosolic small ribosomal subunit"/>
    <property type="evidence" value="ECO:0007669"/>
    <property type="project" value="TreeGrafter"/>
</dbReference>
<comment type="caution">
    <text evidence="4">The sequence shown here is derived from an EMBL/GenBank/DDBJ whole genome shotgun (WGS) entry which is preliminary data.</text>
</comment>
<reference evidence="4 5" key="1">
    <citation type="journal article" date="2017" name="ISME J.">
        <title>Energy and carbon metabolisms in a deep terrestrial subsurface fluid microbial community.</title>
        <authorList>
            <person name="Momper L."/>
            <person name="Jungbluth S.P."/>
            <person name="Lee M.D."/>
            <person name="Amend J.P."/>
        </authorList>
    </citation>
    <scope>NUCLEOTIDE SEQUENCE [LARGE SCALE GENOMIC DNA]</scope>
    <source>
        <strain evidence="4">SURF_26</strain>
    </source>
</reference>
<dbReference type="AlphaFoldDB" id="A0A3A4R5B3"/>
<dbReference type="SUPFAM" id="SSF69754">
    <property type="entry name" value="Ribosome binding protein Y (YfiA homologue)"/>
    <property type="match status" value="1"/>
</dbReference>
<dbReference type="InterPro" id="IPR003489">
    <property type="entry name" value="RHF/RaiA"/>
</dbReference>
<evidence type="ECO:0000256" key="1">
    <source>
        <dbReference type="ARBA" id="ARBA00022845"/>
    </source>
</evidence>